<name>R0MEJ2_NOSB1</name>
<evidence type="ECO:0000313" key="3">
    <source>
        <dbReference type="Proteomes" id="UP000016927"/>
    </source>
</evidence>
<reference evidence="2 3" key="1">
    <citation type="journal article" date="2013" name="BMC Genomics">
        <title>Comparative genomics of parasitic silkworm microsporidia reveal an association between genome expansion and host adaptation.</title>
        <authorList>
            <person name="Pan G."/>
            <person name="Xu J."/>
            <person name="Li T."/>
            <person name="Xia Q."/>
            <person name="Liu S.L."/>
            <person name="Zhang G."/>
            <person name="Li S."/>
            <person name="Li C."/>
            <person name="Liu H."/>
            <person name="Yang L."/>
            <person name="Liu T."/>
            <person name="Zhang X."/>
            <person name="Wu Z."/>
            <person name="Fan W."/>
            <person name="Dang X."/>
            <person name="Xiang H."/>
            <person name="Tao M."/>
            <person name="Li Y."/>
            <person name="Hu J."/>
            <person name="Li Z."/>
            <person name="Lin L."/>
            <person name="Luo J."/>
            <person name="Geng L."/>
            <person name="Wang L."/>
            <person name="Long M."/>
            <person name="Wan Y."/>
            <person name="He N."/>
            <person name="Zhang Z."/>
            <person name="Lu C."/>
            <person name="Keeling P.J."/>
            <person name="Wang J."/>
            <person name="Xiang Z."/>
            <person name="Zhou Z."/>
        </authorList>
    </citation>
    <scope>NUCLEOTIDE SEQUENCE [LARGE SCALE GENOMIC DNA]</scope>
    <source>
        <strain evidence="3">CQ1 / CVCC 102059</strain>
    </source>
</reference>
<dbReference type="VEuPathDB" id="MicrosporidiaDB:NBO_1449g0001"/>
<dbReference type="HOGENOM" id="CLU_894564_0_0_1"/>
<sequence length="311" mass="35723">MIFCLETCFLGISDIFINEDLEIFVGLSNGNIVKLKNKINNENDEKVNIKTNDKILLEKMVIDNQNYKINKIVINNKEYKTSGAILKSAETKKHVHLLLKKKVVIINKEKGKIIKEINIFKPSCVRGGIIGTRRGFALVKGKKIKICEGEIQEIYKTRNRIYFKTDKERVFIDREYMDVIQSLGVNDEDVKDRGDDVNGENIDKSGDNDINVDHKENTNYNPFPSYTYRLFFRPRSSSLSLTLHKSNSFLFEEKCINEKQTNSSLLLCFREISTAIRVGEYILCGTLESKLVLFDKNVKILDCVKVDGPSF</sequence>
<dbReference type="AlphaFoldDB" id="R0MEJ2"/>
<feature type="region of interest" description="Disordered" evidence="1">
    <location>
        <begin position="194"/>
        <end position="214"/>
    </location>
</feature>
<dbReference type="EMBL" id="KB910356">
    <property type="protein sequence ID" value="EOB11203.1"/>
    <property type="molecule type" value="Genomic_DNA"/>
</dbReference>
<keyword evidence="3" id="KW-1185">Reference proteome</keyword>
<proteinExistence type="predicted"/>
<dbReference type="Proteomes" id="UP000016927">
    <property type="component" value="Unassembled WGS sequence"/>
</dbReference>
<gene>
    <name evidence="2" type="ORF">NBO_1449g0001</name>
</gene>
<organism evidence="2 3">
    <name type="scientific">Nosema bombycis (strain CQ1 / CVCC 102059)</name>
    <name type="common">Microsporidian parasite</name>
    <name type="synonym">Pebrine of silkworm</name>
    <dbReference type="NCBI Taxonomy" id="578461"/>
    <lineage>
        <taxon>Eukaryota</taxon>
        <taxon>Fungi</taxon>
        <taxon>Fungi incertae sedis</taxon>
        <taxon>Microsporidia</taxon>
        <taxon>Nosematidae</taxon>
        <taxon>Nosema</taxon>
    </lineage>
</organism>
<evidence type="ECO:0000313" key="2">
    <source>
        <dbReference type="EMBL" id="EOB11203.1"/>
    </source>
</evidence>
<accession>R0MEJ2</accession>
<evidence type="ECO:0000256" key="1">
    <source>
        <dbReference type="SAM" id="MobiDB-lite"/>
    </source>
</evidence>
<protein>
    <submittedName>
        <fullName evidence="2">Uncharacterized protein</fullName>
    </submittedName>
</protein>